<protein>
    <submittedName>
        <fullName evidence="1">Uncharacterized protein</fullName>
    </submittedName>
</protein>
<dbReference type="Proteomes" id="UP000194632">
    <property type="component" value="Unassembled WGS sequence"/>
</dbReference>
<comment type="caution">
    <text evidence="1">The sequence shown here is derived from an EMBL/GenBank/DDBJ whole genome shotgun (WGS) entry which is preliminary data.</text>
</comment>
<name>A0A2C9ZIV1_9ACTN</name>
<proteinExistence type="predicted"/>
<dbReference type="EMBL" id="NGFO01000016">
    <property type="protein sequence ID" value="OUC77923.1"/>
    <property type="molecule type" value="Genomic_DNA"/>
</dbReference>
<dbReference type="AlphaFoldDB" id="A0A2C9ZIV1"/>
<accession>A0A2C9ZIV1</accession>
<gene>
    <name evidence="1" type="ORF">CA982_14525</name>
</gene>
<evidence type="ECO:0000313" key="1">
    <source>
        <dbReference type="EMBL" id="OUC77923.1"/>
    </source>
</evidence>
<evidence type="ECO:0000313" key="2">
    <source>
        <dbReference type="Proteomes" id="UP000194632"/>
    </source>
</evidence>
<dbReference type="OrthoDB" id="4773995at2"/>
<keyword evidence="2" id="KW-1185">Reference proteome</keyword>
<dbReference type="RefSeq" id="WP_044508768.1">
    <property type="nucleotide sequence ID" value="NZ_NGFO01000016.1"/>
</dbReference>
<sequence>MIERVRITAETTAINYAARFGYPGRTLADYLDQLGGWDGYVDDPFGTRPWISLRAFDGADPGLFLKLMFAVPQIPGDDFPPVYGDEVVLAEYDLPEGTVIPR</sequence>
<organism evidence="1 2">
    <name type="scientific">Gordonia lacunae</name>
    <dbReference type="NCBI Taxonomy" id="417102"/>
    <lineage>
        <taxon>Bacteria</taxon>
        <taxon>Bacillati</taxon>
        <taxon>Actinomycetota</taxon>
        <taxon>Actinomycetes</taxon>
        <taxon>Mycobacteriales</taxon>
        <taxon>Gordoniaceae</taxon>
        <taxon>Gordonia</taxon>
    </lineage>
</organism>
<reference evidence="1 2" key="1">
    <citation type="submission" date="2017-05" db="EMBL/GenBank/DDBJ databases">
        <title>Biotechnological potential of actinobacteria isolated from South African environments.</title>
        <authorList>
            <person name="Le Roes-Hill M."/>
            <person name="Prins A."/>
            <person name="Durrell K.A."/>
        </authorList>
    </citation>
    <scope>NUCLEOTIDE SEQUENCE [LARGE SCALE GENOMIC DNA]</scope>
    <source>
        <strain evidence="1">BS2</strain>
    </source>
</reference>